<dbReference type="EMBL" id="CP065647">
    <property type="protein sequence ID" value="QPR71109.1"/>
    <property type="molecule type" value="Genomic_DNA"/>
</dbReference>
<gene>
    <name evidence="2" type="ORF">CHCC16736_4198</name>
    <name evidence="1" type="ORF">I6G80_14790</name>
</gene>
<evidence type="ECO:0000313" key="1">
    <source>
        <dbReference type="EMBL" id="QPR71109.1"/>
    </source>
</evidence>
<dbReference type="Proteomes" id="UP000595038">
    <property type="component" value="Chromosome"/>
</dbReference>
<evidence type="ECO:0000313" key="3">
    <source>
        <dbReference type="Proteomes" id="UP000435910"/>
    </source>
</evidence>
<dbReference type="Proteomes" id="UP000435910">
    <property type="component" value="Unassembled WGS sequence"/>
</dbReference>
<evidence type="ECO:0000313" key="2">
    <source>
        <dbReference type="EMBL" id="TWL25315.1"/>
    </source>
</evidence>
<evidence type="ECO:0000313" key="4">
    <source>
        <dbReference type="Proteomes" id="UP000595038"/>
    </source>
</evidence>
<proteinExistence type="predicted"/>
<reference evidence="1 4" key="2">
    <citation type="submission" date="2020-12" db="EMBL/GenBank/DDBJ databases">
        <title>FDA dAtabase for Regulatory Grade micrObial Sequences (FDA-ARGOS): Supporting development and validation of Infectious Disease Dx tests.</title>
        <authorList>
            <person name="Nelson B."/>
            <person name="Plummer A."/>
            <person name="Tallon L."/>
            <person name="Sadzewicz L."/>
            <person name="Zhao X."/>
            <person name="Boylan J."/>
            <person name="Ott S."/>
            <person name="Bowen H."/>
            <person name="Vavikolanu K."/>
            <person name="Mehta A."/>
            <person name="Aluvathingal J."/>
            <person name="Nadendla S."/>
            <person name="Myers T."/>
            <person name="Yan Y."/>
            <person name="Sichtig H."/>
        </authorList>
    </citation>
    <scope>NUCLEOTIDE SEQUENCE [LARGE SCALE GENOMIC DNA]</scope>
    <source>
        <strain evidence="1 4">FDAARGOS_923</strain>
    </source>
</reference>
<dbReference type="EMBL" id="NILC01000026">
    <property type="protein sequence ID" value="TWL25315.1"/>
    <property type="molecule type" value="Genomic_DNA"/>
</dbReference>
<organism evidence="2 3">
    <name type="scientific">Bacillus licheniformis</name>
    <dbReference type="NCBI Taxonomy" id="1402"/>
    <lineage>
        <taxon>Bacteria</taxon>
        <taxon>Bacillati</taxon>
        <taxon>Bacillota</taxon>
        <taxon>Bacilli</taxon>
        <taxon>Bacillales</taxon>
        <taxon>Bacillaceae</taxon>
        <taxon>Bacillus</taxon>
    </lineage>
</organism>
<sequence length="67" mass="7965">MIPCGKQSESNVEYFKLAYESKMKKYGEEWIFAIENKQKQVMREKKEKIRRELTKGYMALLSAQLGE</sequence>
<protein>
    <submittedName>
        <fullName evidence="2">Uncharacterized protein</fullName>
    </submittedName>
</protein>
<dbReference type="AlphaFoldDB" id="A0A8B5Y9S7"/>
<reference evidence="2 3" key="1">
    <citation type="submission" date="2019-06" db="EMBL/GenBank/DDBJ databases">
        <title>Genome sequence analysis of &gt;100 Bacillus licheniformis strains suggests intrinsic resistance to this species.</title>
        <authorList>
            <person name="Wels M."/>
            <person name="Siezen R.J."/>
            <person name="Johansen E."/>
            <person name="Stuer-Lauridsen B."/>
            <person name="Bjerre K."/>
            <person name="Nielsen B.K.K."/>
        </authorList>
    </citation>
    <scope>NUCLEOTIDE SEQUENCE [LARGE SCALE GENOMIC DNA]</scope>
    <source>
        <strain evidence="2 3">BAC-16736</strain>
    </source>
</reference>
<name>A0A8B5Y9S7_BACLI</name>
<accession>A0A8B5Y9S7</accession>
<dbReference type="RefSeq" id="WP_009328322.1">
    <property type="nucleotide sequence ID" value="NZ_BOQW01000004.1"/>
</dbReference>